<proteinExistence type="predicted"/>
<reference evidence="2" key="1">
    <citation type="submission" date="2023-07" db="EMBL/GenBank/DDBJ databases">
        <authorList>
            <consortium name="AG Swart"/>
            <person name="Singh M."/>
            <person name="Singh A."/>
            <person name="Seah K."/>
            <person name="Emmerich C."/>
        </authorList>
    </citation>
    <scope>NUCLEOTIDE SEQUENCE</scope>
    <source>
        <strain evidence="2">DP1</strain>
    </source>
</reference>
<accession>A0AAD1XDV7</accession>
<gene>
    <name evidence="2" type="ORF">ECRASSUSDP1_LOCUS8705</name>
</gene>
<dbReference type="AlphaFoldDB" id="A0AAD1XDV7"/>
<feature type="region of interest" description="Disordered" evidence="1">
    <location>
        <begin position="379"/>
        <end position="405"/>
    </location>
</feature>
<evidence type="ECO:0000313" key="3">
    <source>
        <dbReference type="Proteomes" id="UP001295684"/>
    </source>
</evidence>
<feature type="region of interest" description="Disordered" evidence="1">
    <location>
        <begin position="134"/>
        <end position="165"/>
    </location>
</feature>
<comment type="caution">
    <text evidence="2">The sequence shown here is derived from an EMBL/GenBank/DDBJ whole genome shotgun (WGS) entry which is preliminary data.</text>
</comment>
<organism evidence="2 3">
    <name type="scientific">Euplotes crassus</name>
    <dbReference type="NCBI Taxonomy" id="5936"/>
    <lineage>
        <taxon>Eukaryota</taxon>
        <taxon>Sar</taxon>
        <taxon>Alveolata</taxon>
        <taxon>Ciliophora</taxon>
        <taxon>Intramacronucleata</taxon>
        <taxon>Spirotrichea</taxon>
        <taxon>Hypotrichia</taxon>
        <taxon>Euplotida</taxon>
        <taxon>Euplotidae</taxon>
        <taxon>Moneuplotes</taxon>
    </lineage>
</organism>
<protein>
    <submittedName>
        <fullName evidence="2">Uncharacterized protein</fullName>
    </submittedName>
</protein>
<feature type="compositionally biased region" description="Low complexity" evidence="1">
    <location>
        <begin position="383"/>
        <end position="394"/>
    </location>
</feature>
<keyword evidence="3" id="KW-1185">Reference proteome</keyword>
<sequence>MDLNSHDIREVFNIILKLSENPDSQTINLKDFKKLINLYEVQLHKGMKLTDHEFHESCRQLFFQLCQKYSASKYHTIGPTSGKSRLKSPSKELSKTLKFSIWKNNLPKSSSVGRKEWVQSASLLGKANSSKDQTLTSLQKLRDDRKKAKQSSMIEDSEEPKEIEHEMVEEDKLDFATFKANYTEFVTVRTLVQIIHEVGLKELTETNDTPKNPIEDLAEPKVFLDENLDASEEIDDVDEYENEARAQASRTIEMKSKNHIYVQNPLIRNSQSRRKWSKDEAVIQGKSFLKDIGNVEGLQDTIQVVMTDPLESKGPAQNYNNEVELYVEEIVEDKDISWNDSPHKQVNQNIEEVFISDDKNIQKPLRLSAVKLTDQDQEDLSKRLSIQSSSSQKDQQNKKKNSSHYKEKYSIVAEVAGKILSQDIEVEPLKDPIQMIPYEEEQGEIVLPTRKQYKDKISPKRGGKKNQAGCCGTSNCVIF</sequence>
<dbReference type="EMBL" id="CAMPGE010008525">
    <property type="protein sequence ID" value="CAI2367422.1"/>
    <property type="molecule type" value="Genomic_DNA"/>
</dbReference>
<name>A0AAD1XDV7_EUPCR</name>
<evidence type="ECO:0000256" key="1">
    <source>
        <dbReference type="SAM" id="MobiDB-lite"/>
    </source>
</evidence>
<dbReference type="Proteomes" id="UP001295684">
    <property type="component" value="Unassembled WGS sequence"/>
</dbReference>
<evidence type="ECO:0000313" key="2">
    <source>
        <dbReference type="EMBL" id="CAI2367422.1"/>
    </source>
</evidence>